<evidence type="ECO:0000313" key="2">
    <source>
        <dbReference type="EMBL" id="GAA3392467.1"/>
    </source>
</evidence>
<feature type="region of interest" description="Disordered" evidence="1">
    <location>
        <begin position="20"/>
        <end position="62"/>
    </location>
</feature>
<dbReference type="EMBL" id="BAAAYN010000038">
    <property type="protein sequence ID" value="GAA3392467.1"/>
    <property type="molecule type" value="Genomic_DNA"/>
</dbReference>
<gene>
    <name evidence="2" type="ORF">GCM10020369_54260</name>
</gene>
<comment type="caution">
    <text evidence="2">The sequence shown here is derived from an EMBL/GenBank/DDBJ whole genome shotgun (WGS) entry which is preliminary data.</text>
</comment>
<reference evidence="3" key="1">
    <citation type="journal article" date="2019" name="Int. J. Syst. Evol. Microbiol.">
        <title>The Global Catalogue of Microorganisms (GCM) 10K type strain sequencing project: providing services to taxonomists for standard genome sequencing and annotation.</title>
        <authorList>
            <consortium name="The Broad Institute Genomics Platform"/>
            <consortium name="The Broad Institute Genome Sequencing Center for Infectious Disease"/>
            <person name="Wu L."/>
            <person name="Ma J."/>
        </authorList>
    </citation>
    <scope>NUCLEOTIDE SEQUENCE [LARGE SCALE GENOMIC DNA]</scope>
    <source>
        <strain evidence="3">JCM 9458</strain>
    </source>
</reference>
<organism evidence="2 3">
    <name type="scientific">Cryptosporangium minutisporangium</name>
    <dbReference type="NCBI Taxonomy" id="113569"/>
    <lineage>
        <taxon>Bacteria</taxon>
        <taxon>Bacillati</taxon>
        <taxon>Actinomycetota</taxon>
        <taxon>Actinomycetes</taxon>
        <taxon>Cryptosporangiales</taxon>
        <taxon>Cryptosporangiaceae</taxon>
        <taxon>Cryptosporangium</taxon>
    </lineage>
</organism>
<dbReference type="Proteomes" id="UP001501676">
    <property type="component" value="Unassembled WGS sequence"/>
</dbReference>
<protein>
    <submittedName>
        <fullName evidence="2">Uncharacterized protein</fullName>
    </submittedName>
</protein>
<evidence type="ECO:0000313" key="3">
    <source>
        <dbReference type="Proteomes" id="UP001501676"/>
    </source>
</evidence>
<evidence type="ECO:0000256" key="1">
    <source>
        <dbReference type="SAM" id="MobiDB-lite"/>
    </source>
</evidence>
<sequence length="62" mass="6668">MGGVTRIASATPDRIQEIRARQDAQVMQVRQGGDALRTPGERFPDASGTSTGRRRARGTDGQ</sequence>
<keyword evidence="3" id="KW-1185">Reference proteome</keyword>
<proteinExistence type="predicted"/>
<accession>A0ABP6T4N7</accession>
<name>A0ABP6T4N7_9ACTN</name>